<dbReference type="Proteomes" id="UP001220225">
    <property type="component" value="Unassembled WGS sequence"/>
</dbReference>
<feature type="chain" id="PRO_5045800704" evidence="1">
    <location>
        <begin position="27"/>
        <end position="142"/>
    </location>
</feature>
<dbReference type="Pfam" id="PF04972">
    <property type="entry name" value="BON"/>
    <property type="match status" value="1"/>
</dbReference>
<name>A0ABT5LNT2_9GAMM</name>
<feature type="domain" description="BON" evidence="2">
    <location>
        <begin position="67"/>
        <end position="135"/>
    </location>
</feature>
<dbReference type="PANTHER" id="PTHR34606">
    <property type="entry name" value="BON DOMAIN-CONTAINING PROTEIN"/>
    <property type="match status" value="1"/>
</dbReference>
<evidence type="ECO:0000313" key="3">
    <source>
        <dbReference type="EMBL" id="MDC9596077.1"/>
    </source>
</evidence>
<evidence type="ECO:0000259" key="2">
    <source>
        <dbReference type="PROSITE" id="PS50914"/>
    </source>
</evidence>
<keyword evidence="1" id="KW-0732">Signal</keyword>
<dbReference type="InterPro" id="IPR007055">
    <property type="entry name" value="BON_dom"/>
</dbReference>
<dbReference type="SMART" id="SM00749">
    <property type="entry name" value="BON"/>
    <property type="match status" value="1"/>
</dbReference>
<accession>A0ABT5LNT2</accession>
<organism evidence="3 4">
    <name type="scientific">Xenorhabdus anantnagensis</name>
    <dbReference type="NCBI Taxonomy" id="3025875"/>
    <lineage>
        <taxon>Bacteria</taxon>
        <taxon>Pseudomonadati</taxon>
        <taxon>Pseudomonadota</taxon>
        <taxon>Gammaproteobacteria</taxon>
        <taxon>Enterobacterales</taxon>
        <taxon>Morganellaceae</taxon>
        <taxon>Xenorhabdus</taxon>
    </lineage>
</organism>
<protein>
    <submittedName>
        <fullName evidence="3">BON domain-containing protein</fullName>
    </submittedName>
</protein>
<dbReference type="InterPro" id="IPR014004">
    <property type="entry name" value="Transpt-assoc_nodulatn_dom_bac"/>
</dbReference>
<dbReference type="PANTHER" id="PTHR34606:SF16">
    <property type="entry name" value="BON DOMAIN-CONTAINING PROTEIN"/>
    <property type="match status" value="1"/>
</dbReference>
<sequence>MNKSRIAHSLVAVVLGSVLVSSSAFANNILSGNTPSSQGTAQKVNQPLKKSEEKVVKRLPNAGNSVNDTQITTAVKDKLRLQKNLNINDILVKTDKGIVYIAGFVKSQAQKTKVVALAKSVKGIKSVRYSLVVVKNTVVVKK</sequence>
<dbReference type="RefSeq" id="WP_273574542.1">
    <property type="nucleotide sequence ID" value="NZ_JAQRFN010000003.1"/>
</dbReference>
<proteinExistence type="predicted"/>
<dbReference type="InterPro" id="IPR051686">
    <property type="entry name" value="Lipoprotein_DolP"/>
</dbReference>
<comment type="caution">
    <text evidence="3">The sequence shown here is derived from an EMBL/GenBank/DDBJ whole genome shotgun (WGS) entry which is preliminary data.</text>
</comment>
<keyword evidence="4" id="KW-1185">Reference proteome</keyword>
<reference evidence="3 4" key="1">
    <citation type="submission" date="2023-02" db="EMBL/GenBank/DDBJ databases">
        <title>Entomopathogenic bacteria.</title>
        <authorList>
            <person name="Machado R.A."/>
        </authorList>
    </citation>
    <scope>NUCLEOTIDE SEQUENCE [LARGE SCALE GENOMIC DNA]</scope>
    <source>
        <strain evidence="3 4">XENO-2</strain>
    </source>
</reference>
<dbReference type="Gene3D" id="3.30.1340.30">
    <property type="match status" value="1"/>
</dbReference>
<gene>
    <name evidence="3" type="ORF">PSI14_04105</name>
</gene>
<dbReference type="EMBL" id="JAQRFN010000003">
    <property type="protein sequence ID" value="MDC9596077.1"/>
    <property type="molecule type" value="Genomic_DNA"/>
</dbReference>
<dbReference type="PROSITE" id="PS50914">
    <property type="entry name" value="BON"/>
    <property type="match status" value="1"/>
</dbReference>
<evidence type="ECO:0000313" key="4">
    <source>
        <dbReference type="Proteomes" id="UP001220225"/>
    </source>
</evidence>
<evidence type="ECO:0000256" key="1">
    <source>
        <dbReference type="SAM" id="SignalP"/>
    </source>
</evidence>
<feature type="signal peptide" evidence="1">
    <location>
        <begin position="1"/>
        <end position="26"/>
    </location>
</feature>